<protein>
    <recommendedName>
        <fullName evidence="3">BPL/LPL catalytic domain-containing protein</fullName>
    </recommendedName>
</protein>
<evidence type="ECO:0000259" key="3">
    <source>
        <dbReference type="PROSITE" id="PS51733"/>
    </source>
</evidence>
<accession>A0A4Q9MER4</accession>
<dbReference type="Gene3D" id="3.40.50.880">
    <property type="match status" value="1"/>
</dbReference>
<dbReference type="Pfam" id="PF09825">
    <property type="entry name" value="BPL_N"/>
    <property type="match status" value="1"/>
</dbReference>
<dbReference type="InterPro" id="IPR029062">
    <property type="entry name" value="Class_I_gatase-like"/>
</dbReference>
<organism evidence="4">
    <name type="scientific">Dichomitus squalens</name>
    <dbReference type="NCBI Taxonomy" id="114155"/>
    <lineage>
        <taxon>Eukaryota</taxon>
        <taxon>Fungi</taxon>
        <taxon>Dikarya</taxon>
        <taxon>Basidiomycota</taxon>
        <taxon>Agaricomycotina</taxon>
        <taxon>Agaricomycetes</taxon>
        <taxon>Polyporales</taxon>
        <taxon>Polyporaceae</taxon>
        <taxon>Dichomitus</taxon>
    </lineage>
</organism>
<dbReference type="InterPro" id="IPR045864">
    <property type="entry name" value="aa-tRNA-synth_II/BPL/LPL"/>
</dbReference>
<dbReference type="PANTHER" id="PTHR12835">
    <property type="entry name" value="BIOTIN PROTEIN LIGASE"/>
    <property type="match status" value="1"/>
</dbReference>
<dbReference type="GO" id="GO:0004077">
    <property type="term" value="F:biotin--[biotin carboxyl-carrier protein] ligase activity"/>
    <property type="evidence" value="ECO:0007669"/>
    <property type="project" value="InterPro"/>
</dbReference>
<reference evidence="4" key="1">
    <citation type="submission" date="2019-01" db="EMBL/GenBank/DDBJ databases">
        <title>Draft genome sequences of three monokaryotic isolates of the white-rot basidiomycete fungus Dichomitus squalens.</title>
        <authorList>
            <consortium name="DOE Joint Genome Institute"/>
            <person name="Lopez S.C."/>
            <person name="Andreopoulos B."/>
            <person name="Pangilinan J."/>
            <person name="Lipzen A."/>
            <person name="Riley R."/>
            <person name="Ahrendt S."/>
            <person name="Ng V."/>
            <person name="Barry K."/>
            <person name="Daum C."/>
            <person name="Grigoriev I.V."/>
            <person name="Hilden K.S."/>
            <person name="Makela M.R."/>
            <person name="de Vries R.P."/>
        </authorList>
    </citation>
    <scope>NUCLEOTIDE SEQUENCE [LARGE SCALE GENOMIC DNA]</scope>
    <source>
        <strain evidence="4">OM18370.1</strain>
    </source>
</reference>
<name>A0A4Q9MER4_9APHY</name>
<dbReference type="PANTHER" id="PTHR12835:SF5">
    <property type="entry name" value="BIOTIN--PROTEIN LIGASE"/>
    <property type="match status" value="1"/>
</dbReference>
<gene>
    <name evidence="4" type="ORF">BD311DRAFT_672115</name>
</gene>
<proteinExistence type="inferred from homology"/>
<dbReference type="CDD" id="cd16442">
    <property type="entry name" value="BPL"/>
    <property type="match status" value="1"/>
</dbReference>
<dbReference type="Proteomes" id="UP000292957">
    <property type="component" value="Unassembled WGS sequence"/>
</dbReference>
<dbReference type="EMBL" id="ML143483">
    <property type="protein sequence ID" value="TBU24271.1"/>
    <property type="molecule type" value="Genomic_DNA"/>
</dbReference>
<dbReference type="AlphaFoldDB" id="A0A4Q9MER4"/>
<dbReference type="InterPro" id="IPR019197">
    <property type="entry name" value="Biotin-prot_ligase_N"/>
</dbReference>
<dbReference type="SUPFAM" id="SSF55681">
    <property type="entry name" value="Class II aaRS and biotin synthetases"/>
    <property type="match status" value="1"/>
</dbReference>
<evidence type="ECO:0000256" key="2">
    <source>
        <dbReference type="ARBA" id="ARBA00022598"/>
    </source>
</evidence>
<keyword evidence="2" id="KW-0436">Ligase</keyword>
<feature type="domain" description="BPL/LPL catalytic" evidence="3">
    <location>
        <begin position="373"/>
        <end position="578"/>
    </location>
</feature>
<evidence type="ECO:0000313" key="4">
    <source>
        <dbReference type="EMBL" id="TBU24271.1"/>
    </source>
</evidence>
<dbReference type="InterPro" id="IPR004408">
    <property type="entry name" value="Biotin_CoA_COase_ligase"/>
</dbReference>
<dbReference type="Pfam" id="PF03099">
    <property type="entry name" value="BPL_LplA_LipB"/>
    <property type="match status" value="1"/>
</dbReference>
<comment type="similarity">
    <text evidence="1">Belongs to the biotin--protein ligase family.</text>
</comment>
<dbReference type="Gene3D" id="3.30.930.10">
    <property type="entry name" value="Bira Bifunctional Protein, Domain 2"/>
    <property type="match status" value="1"/>
</dbReference>
<dbReference type="GO" id="GO:0005737">
    <property type="term" value="C:cytoplasm"/>
    <property type="evidence" value="ECO:0007669"/>
    <property type="project" value="TreeGrafter"/>
</dbReference>
<dbReference type="OrthoDB" id="10250105at2759"/>
<dbReference type="InterPro" id="IPR004143">
    <property type="entry name" value="BPL_LPL_catalytic"/>
</dbReference>
<evidence type="ECO:0000256" key="1">
    <source>
        <dbReference type="ARBA" id="ARBA00009934"/>
    </source>
</evidence>
<dbReference type="NCBIfam" id="TIGR00121">
    <property type="entry name" value="birA_ligase"/>
    <property type="match status" value="1"/>
</dbReference>
<sequence length="664" mass="71155">MNVLVYTGPDTSPPSLSYTLTSLRTLLTPNYAVQTLDAKVLPAQPWPASCALLVIPPFQSGGVAFSAAAVKDVQNYVRGGGKLLSLGNAVRAEPSKIPTALALSAQVAGVSIIDVSPTPASAPRPKLTLEDGDLGLAFSLTPATEGKADTPAIRLVDGTQLDGLQSAGGVSLPPLPEADLSAKGVEFLAQYVPTEESRVAAIQARIGRGTAAFWSTHLETPLVSDPAQDKARLQALRHTLEALGLRLPSTSTARESDNGAVARPTPQILSSAPWRAGVVETIVRALEVPELAAAVPHELKDSNDTFLFYPQQEASRVFAEQREAAKKLGEDPVTWNPKHIVVYKDGTTAPQELTPKFSIETYYEELRKARGERGCPENYPDGAWGVGEALLYGEVVTSTQTMLDKNIRLLTSLPTPLLSLASAQLTGRGRGGNVWLSPPGCLQFSLLLRVPLSALPATKIVFVQYLFALAVAEACRTDGVLGEEAGSRVRIKWPNDLYAITPDGERKKIGGILVNTSFGAGKVELVVGCGLNVLNPPPITSLAQLLPDSGPGGPPRPTMERTLAAITARFERMWAEFVRERGSFEPFMDLYLERWLHSDQQVTLTTVAPPRKVRIVGITPDHGLLRTLPERDAWSAGAQGVEYVNLQPDGNSFDLMAGLIRTKT</sequence>
<dbReference type="PROSITE" id="PS51733">
    <property type="entry name" value="BPL_LPL_CATALYTIC"/>
    <property type="match status" value="1"/>
</dbReference>